<reference evidence="3" key="1">
    <citation type="submission" date="2010-03" db="EMBL/GenBank/DDBJ databases">
        <title>The genome sequence of Synergistetes sp. SGP1.</title>
        <authorList>
            <consortium name="metaHIT consortium -- http://www.metahit.eu/"/>
            <person name="Pajon A."/>
            <person name="Turner K."/>
            <person name="Parkhill J."/>
            <person name="Wade W."/>
            <person name="Vartoukian S."/>
        </authorList>
    </citation>
    <scope>NUCLEOTIDE SEQUENCE [LARGE SCALE GENOMIC DNA]</scope>
    <source>
        <strain evidence="3">SGP1</strain>
    </source>
</reference>
<dbReference type="PANTHER" id="PTHR30411">
    <property type="entry name" value="CYTOPLASMIC PROTEIN"/>
    <property type="match status" value="1"/>
</dbReference>
<dbReference type="InterPro" id="IPR007214">
    <property type="entry name" value="YbaK/aa-tRNA-synth-assoc-dom"/>
</dbReference>
<dbReference type="EMBL" id="FP929056">
    <property type="protein sequence ID" value="CBL28472.1"/>
    <property type="molecule type" value="Genomic_DNA"/>
</dbReference>
<dbReference type="RefSeq" id="WP_015556619.1">
    <property type="nucleotide sequence ID" value="NC_021038.1"/>
</dbReference>
<dbReference type="CDD" id="cd04333">
    <property type="entry name" value="ProX_deacylase"/>
    <property type="match status" value="1"/>
</dbReference>
<dbReference type="KEGG" id="sbr:SY1_13930"/>
<accession>A0AB94IXE8</accession>
<name>A0AB94IXE8_9BACT</name>
<gene>
    <name evidence="2" type="ORF">SY1_13930</name>
</gene>
<evidence type="ECO:0000313" key="3">
    <source>
        <dbReference type="Proteomes" id="UP000008957"/>
    </source>
</evidence>
<protein>
    <submittedName>
        <fullName evidence="2">Uncharacterized conserved protein</fullName>
    </submittedName>
</protein>
<feature type="domain" description="YbaK/aminoacyl-tRNA synthetase-associated" evidence="1">
    <location>
        <begin position="34"/>
        <end position="152"/>
    </location>
</feature>
<dbReference type="AlphaFoldDB" id="A0AB94IXE8"/>
<dbReference type="Pfam" id="PF04073">
    <property type="entry name" value="tRNA_edit"/>
    <property type="match status" value="1"/>
</dbReference>
<dbReference type="GO" id="GO:0002161">
    <property type="term" value="F:aminoacyl-tRNA deacylase activity"/>
    <property type="evidence" value="ECO:0007669"/>
    <property type="project" value="InterPro"/>
</dbReference>
<dbReference type="PANTHER" id="PTHR30411:SF1">
    <property type="entry name" value="CYTOPLASMIC PROTEIN"/>
    <property type="match status" value="1"/>
</dbReference>
<sequence>MPQGRDAVEAVERVRRALDAAGAQDVEIRVVEGSIFTVEDAAATIGVPPEEILKSLVCLVDGEPVLVLMSGSNRIDSRAVARAFGGRRCRMMPADDVYGSYGFRVGGVPPLGYPQPLRAVLDEDLFRYEVVWAAAGTDHAFFPVEPDRLMRLTGGASASVKKDAAER</sequence>
<dbReference type="SUPFAM" id="SSF55826">
    <property type="entry name" value="YbaK/ProRS associated domain"/>
    <property type="match status" value="1"/>
</dbReference>
<reference evidence="2 3" key="2">
    <citation type="submission" date="2010-03" db="EMBL/GenBank/DDBJ databases">
        <authorList>
            <person name="Pajon A."/>
        </authorList>
    </citation>
    <scope>NUCLEOTIDE SEQUENCE [LARGE SCALE GENOMIC DNA]</scope>
    <source>
        <strain evidence="2 3">SGP1</strain>
    </source>
</reference>
<proteinExistence type="predicted"/>
<dbReference type="Proteomes" id="UP000008957">
    <property type="component" value="Chromosome"/>
</dbReference>
<dbReference type="Gene3D" id="3.90.960.10">
    <property type="entry name" value="YbaK/aminoacyl-tRNA synthetase-associated domain"/>
    <property type="match status" value="1"/>
</dbReference>
<evidence type="ECO:0000259" key="1">
    <source>
        <dbReference type="Pfam" id="PF04073"/>
    </source>
</evidence>
<dbReference type="InterPro" id="IPR036754">
    <property type="entry name" value="YbaK/aa-tRNA-synt-asso_dom_sf"/>
</dbReference>
<evidence type="ECO:0000313" key="2">
    <source>
        <dbReference type="EMBL" id="CBL28472.1"/>
    </source>
</evidence>
<organism evidence="2 3">
    <name type="scientific">Fretibacterium fastidiosum</name>
    <dbReference type="NCBI Taxonomy" id="651822"/>
    <lineage>
        <taxon>Bacteria</taxon>
        <taxon>Thermotogati</taxon>
        <taxon>Synergistota</taxon>
        <taxon>Synergistia</taxon>
        <taxon>Synergistales</taxon>
        <taxon>Aminobacteriaceae</taxon>
        <taxon>Fretibacterium</taxon>
    </lineage>
</organism>
<keyword evidence="3" id="KW-1185">Reference proteome</keyword>